<dbReference type="AlphaFoldDB" id="A0A2W5SHV6"/>
<accession>A0A2W5SHV6</accession>
<dbReference type="EMBL" id="QFQS01000001">
    <property type="protein sequence ID" value="PZQ99354.1"/>
    <property type="molecule type" value="Genomic_DNA"/>
</dbReference>
<keyword evidence="1" id="KW-1133">Transmembrane helix</keyword>
<feature type="transmembrane region" description="Helical" evidence="1">
    <location>
        <begin position="12"/>
        <end position="35"/>
    </location>
</feature>
<name>A0A2W5SHV6_CERSP</name>
<dbReference type="InterPro" id="IPR025902">
    <property type="entry name" value="LssY-like-C_dom"/>
</dbReference>
<evidence type="ECO:0000256" key="1">
    <source>
        <dbReference type="SAM" id="Phobius"/>
    </source>
</evidence>
<comment type="caution">
    <text evidence="3">The sequence shown here is derived from an EMBL/GenBank/DDBJ whole genome shotgun (WGS) entry which is preliminary data.</text>
</comment>
<keyword evidence="1" id="KW-0472">Membrane</keyword>
<organism evidence="3 4">
    <name type="scientific">Cereibacter sphaeroides</name>
    <name type="common">Rhodobacter sphaeroides</name>
    <dbReference type="NCBI Taxonomy" id="1063"/>
    <lineage>
        <taxon>Bacteria</taxon>
        <taxon>Pseudomonadati</taxon>
        <taxon>Pseudomonadota</taxon>
        <taxon>Alphaproteobacteria</taxon>
        <taxon>Rhodobacterales</taxon>
        <taxon>Paracoccaceae</taxon>
        <taxon>Cereibacter</taxon>
    </lineage>
</organism>
<proteinExistence type="predicted"/>
<sequence length="272" mass="29380">MQNNRRKLRTALAVSISVIAVYLLVAYLALPAVWYHREHQPGLGEKEAVTETSQGIPGDPLNVGLVGSEDDVLSALHFAGWYPADAITLRSSLRIAESVMLDRPDVQAPVSTLLYEGRKQDLAFEQPIGNSADRRNHVRFWKVLDKGSEGRPVWLGSATQDSGVELSRDTGQITHHIAPDIDDERNRLIDNLTTAQVVEQLYQVSGVGPTVAGRNGGGDPYYTDGEIRVAVLSPLGTKADGPPQVLADPPLVAVKDQLWAAVTGIVAPADPQ</sequence>
<gene>
    <name evidence="3" type="ORF">DI533_01310</name>
</gene>
<reference evidence="3 4" key="1">
    <citation type="submission" date="2017-08" db="EMBL/GenBank/DDBJ databases">
        <title>Infants hospitalized years apart are colonized by the same room-sourced microbial strains.</title>
        <authorList>
            <person name="Brooks B."/>
            <person name="Olm M.R."/>
            <person name="Firek B.A."/>
            <person name="Baker R."/>
            <person name="Thomas B.C."/>
            <person name="Morowitz M.J."/>
            <person name="Banfield J.F."/>
        </authorList>
    </citation>
    <scope>NUCLEOTIDE SEQUENCE [LARGE SCALE GENOMIC DNA]</scope>
    <source>
        <strain evidence="3">S2_003_000_R2_11</strain>
    </source>
</reference>
<protein>
    <recommendedName>
        <fullName evidence="2">LssY-like C-terminal domain-containing protein</fullName>
    </recommendedName>
</protein>
<feature type="domain" description="LssY-like C-terminal" evidence="2">
    <location>
        <begin position="48"/>
        <end position="226"/>
    </location>
</feature>
<evidence type="ECO:0000313" key="4">
    <source>
        <dbReference type="Proteomes" id="UP000248975"/>
    </source>
</evidence>
<evidence type="ECO:0000259" key="2">
    <source>
        <dbReference type="Pfam" id="PF14067"/>
    </source>
</evidence>
<dbReference type="Proteomes" id="UP000248975">
    <property type="component" value="Unassembled WGS sequence"/>
</dbReference>
<dbReference type="Pfam" id="PF14067">
    <property type="entry name" value="LssY_C"/>
    <property type="match status" value="1"/>
</dbReference>
<evidence type="ECO:0000313" key="3">
    <source>
        <dbReference type="EMBL" id="PZQ99354.1"/>
    </source>
</evidence>
<keyword evidence="1" id="KW-0812">Transmembrane</keyword>